<evidence type="ECO:0000256" key="8">
    <source>
        <dbReference type="ARBA" id="ARBA00023049"/>
    </source>
</evidence>
<dbReference type="GO" id="GO:0005739">
    <property type="term" value="C:mitochondrion"/>
    <property type="evidence" value="ECO:0007669"/>
    <property type="project" value="UniProtKB-SubCell"/>
</dbReference>
<evidence type="ECO:0000256" key="4">
    <source>
        <dbReference type="ARBA" id="ARBA00022670"/>
    </source>
</evidence>
<keyword evidence="5" id="KW-0479">Metal-binding</keyword>
<reference evidence="12" key="1">
    <citation type="submission" date="2020-12" db="EMBL/GenBank/DDBJ databases">
        <authorList>
            <person name="Iha C."/>
        </authorList>
    </citation>
    <scope>NUCLEOTIDE SEQUENCE</scope>
</reference>
<evidence type="ECO:0000313" key="12">
    <source>
        <dbReference type="EMBL" id="CAD7701176.1"/>
    </source>
</evidence>
<feature type="compositionally biased region" description="Basic and acidic residues" evidence="10">
    <location>
        <begin position="557"/>
        <end position="567"/>
    </location>
</feature>
<evidence type="ECO:0000259" key="11">
    <source>
        <dbReference type="SMART" id="SM01264"/>
    </source>
</evidence>
<dbReference type="PANTHER" id="PTHR43016">
    <property type="entry name" value="PRESEQUENCE PROTEASE"/>
    <property type="match status" value="1"/>
</dbReference>
<keyword evidence="7" id="KW-0862">Zinc</keyword>
<dbReference type="InterPro" id="IPR007863">
    <property type="entry name" value="Peptidase_M16_C"/>
</dbReference>
<dbReference type="SUPFAM" id="SSF63411">
    <property type="entry name" value="LuxS/MPP-like metallohydrolase"/>
    <property type="match status" value="4"/>
</dbReference>
<dbReference type="FunFam" id="3.30.830.10:FF:000009">
    <property type="entry name" value="Presequence protease, mitochondrial"/>
    <property type="match status" value="1"/>
</dbReference>
<dbReference type="Proteomes" id="UP000708148">
    <property type="component" value="Unassembled WGS sequence"/>
</dbReference>
<feature type="region of interest" description="Disordered" evidence="10">
    <location>
        <begin position="557"/>
        <end position="585"/>
    </location>
</feature>
<dbReference type="GO" id="GO:0004222">
    <property type="term" value="F:metalloendopeptidase activity"/>
    <property type="evidence" value="ECO:0007669"/>
    <property type="project" value="TreeGrafter"/>
</dbReference>
<comment type="caution">
    <text evidence="12">The sequence shown here is derived from an EMBL/GenBank/DDBJ whole genome shotgun (WGS) entry which is preliminary data.</text>
</comment>
<dbReference type="Pfam" id="PF08367">
    <property type="entry name" value="M16C_assoc"/>
    <property type="match status" value="1"/>
</dbReference>
<dbReference type="Gene3D" id="3.30.830.10">
    <property type="entry name" value="Metalloenzyme, LuxS/M16 peptidase-like"/>
    <property type="match status" value="4"/>
</dbReference>
<evidence type="ECO:0000313" key="13">
    <source>
        <dbReference type="Proteomes" id="UP000708148"/>
    </source>
</evidence>
<keyword evidence="4" id="KW-0645">Protease</keyword>
<evidence type="ECO:0000256" key="9">
    <source>
        <dbReference type="ARBA" id="ARBA00023128"/>
    </source>
</evidence>
<dbReference type="FunFam" id="3.30.830.10:FF:000034">
    <property type="entry name" value="presequence protease 1, chloroplastic/mitochondrial"/>
    <property type="match status" value="1"/>
</dbReference>
<organism evidence="12 13">
    <name type="scientific">Ostreobium quekettii</name>
    <dbReference type="NCBI Taxonomy" id="121088"/>
    <lineage>
        <taxon>Eukaryota</taxon>
        <taxon>Viridiplantae</taxon>
        <taxon>Chlorophyta</taxon>
        <taxon>core chlorophytes</taxon>
        <taxon>Ulvophyceae</taxon>
        <taxon>TCBD clade</taxon>
        <taxon>Bryopsidales</taxon>
        <taxon>Ostreobineae</taxon>
        <taxon>Ostreobiaceae</taxon>
        <taxon>Ostreobium</taxon>
    </lineage>
</organism>
<comment type="cofactor">
    <cofactor evidence="1">
        <name>Zn(2+)</name>
        <dbReference type="ChEBI" id="CHEBI:29105"/>
    </cofactor>
</comment>
<dbReference type="Pfam" id="PF22516">
    <property type="entry name" value="PreP_C"/>
    <property type="match status" value="1"/>
</dbReference>
<keyword evidence="9" id="KW-0496">Mitochondrion</keyword>
<dbReference type="InterPro" id="IPR013578">
    <property type="entry name" value="Peptidase_M16C_assoc"/>
</dbReference>
<dbReference type="InterPro" id="IPR011249">
    <property type="entry name" value="Metalloenz_LuxS/M16"/>
</dbReference>
<dbReference type="EMBL" id="CAJHUC010001450">
    <property type="protein sequence ID" value="CAD7701176.1"/>
    <property type="molecule type" value="Genomic_DNA"/>
</dbReference>
<comment type="similarity">
    <text evidence="3">Belongs to the peptidase M16 family. PreP subfamily.</text>
</comment>
<evidence type="ECO:0000256" key="5">
    <source>
        <dbReference type="ARBA" id="ARBA00022723"/>
    </source>
</evidence>
<feature type="domain" description="Peptidase M16C associated" evidence="11">
    <location>
        <begin position="537"/>
        <end position="786"/>
    </location>
</feature>
<protein>
    <recommendedName>
        <fullName evidence="11">Peptidase M16C associated domain-containing protein</fullName>
    </recommendedName>
</protein>
<dbReference type="SMART" id="SM01264">
    <property type="entry name" value="M16C_associated"/>
    <property type="match status" value="1"/>
</dbReference>
<evidence type="ECO:0000256" key="7">
    <source>
        <dbReference type="ARBA" id="ARBA00022833"/>
    </source>
</evidence>
<name>A0A8S1J134_9CHLO</name>
<gene>
    <name evidence="12" type="ORF">OSTQU699_LOCUS6535</name>
</gene>
<dbReference type="PANTHER" id="PTHR43016:SF13">
    <property type="entry name" value="PRESEQUENCE PROTEASE, MITOCHONDRIAL"/>
    <property type="match status" value="1"/>
</dbReference>
<proteinExistence type="inferred from homology"/>
<keyword evidence="8" id="KW-0482">Metalloprotease</keyword>
<comment type="subcellular location">
    <subcellularLocation>
        <location evidence="2">Mitochondrion</location>
    </subcellularLocation>
</comment>
<evidence type="ECO:0000256" key="2">
    <source>
        <dbReference type="ARBA" id="ARBA00004173"/>
    </source>
</evidence>
<dbReference type="GO" id="GO:0016485">
    <property type="term" value="P:protein processing"/>
    <property type="evidence" value="ECO:0007669"/>
    <property type="project" value="TreeGrafter"/>
</dbReference>
<sequence>MRRVAAAVATRASLANAARSPRIAIHRPGCLARRAHLGRSGPRWPMPRCRAACRATLRAMSAASAPAPAGARAPAAQAPKEAHGFELVSDEYVEEYASQVLTYRHKKTGAEVLSLVNDDENKTFSVIFRTPVSASTGIPHILEHSVLCGSRKYPVKEPFVELLKGSLFTFLNAMTAPDRTYYPVASCNLQDFYNLVDVYLDAVYFPRCITDPLVFQQEGWHYELEKEEDPLTYKGVVFNEMKGVYSSPDQTHSRRAMQALFPDNNYRFDSGGDPKVIPNLTYEEFQDFHAAYYHPSNSRIWFSGNDPPVERLRILDEYLSKFERREVDSSVAMQPLMTQPKRVVEKFAAGEKEKKAFVSLNWVLSESPFDTETQIAFQVLDYLMLGTPAAPLYKALMDSGLGEALIGRGLNSQVKQPVFSVGLKGVDTADGEKVEKIIEQELLRLSKKGFSDSAVQAALNTIEFSLRENNTGSFPRGLALMFAAVNAWIYDREPIENIKWQEDLAQFKQRLASGEDVFGRLITKYLIDNPHKVALEMQPDAKLAGETVEEELARLKKERESMSKEEIASTVSSTEQLKKHQLTPDPPEALKAIPTLKLDDIPREITMIPTDEQQYKDSTILSHELFTNDILYFEAALDMRGVPATLLPLVPLYCKCVTQMGTEDYSFVELTQQIDGKTGGISVYPLVSDVRGEDEPVAKIMVKAKTTKDKVGDLMDLLQNVMLKGRLDNQQRFKQMVLESKARLESGLVGAGNRFASMRLAAQRSTAGWVSEMTGGLSYLEYVRQLAERVDSDWPGVQSDLHAIRSSLLTSNGTILNLTADEGTLGAAGPFVSEFLDALPSEERASEDWSVVLPRVNELLVVPTQVNYVAKSVNLYKDAGYELDGSSSVIGKNLSRSYLWDRVRVVGGAYGASGSFNQHSGNFTFSSYRDPNLLGTLANYDGAVDFLSNLSMDDDALVQAIIGAIGDVDAYQLPDAKGSTALMRRLLHVSDAERQERRDQILATQVKDFHEYAQYLESVRGPEARVVAVTSPDAAKEVSQEIPDFWKISNVL</sequence>
<accession>A0A8S1J134</accession>
<dbReference type="OrthoDB" id="10250783at2759"/>
<dbReference type="AlphaFoldDB" id="A0A8S1J134"/>
<dbReference type="InterPro" id="IPR055130">
    <property type="entry name" value="PreP_C"/>
</dbReference>
<keyword evidence="6" id="KW-0378">Hydrolase</keyword>
<evidence type="ECO:0000256" key="1">
    <source>
        <dbReference type="ARBA" id="ARBA00001947"/>
    </source>
</evidence>
<keyword evidence="13" id="KW-1185">Reference proteome</keyword>
<evidence type="ECO:0000256" key="6">
    <source>
        <dbReference type="ARBA" id="ARBA00022801"/>
    </source>
</evidence>
<evidence type="ECO:0000256" key="10">
    <source>
        <dbReference type="SAM" id="MobiDB-lite"/>
    </source>
</evidence>
<dbReference type="Pfam" id="PF05193">
    <property type="entry name" value="Peptidase_M16_C"/>
    <property type="match status" value="1"/>
</dbReference>
<dbReference type="GO" id="GO:0046872">
    <property type="term" value="F:metal ion binding"/>
    <property type="evidence" value="ECO:0007669"/>
    <property type="project" value="UniProtKB-KW"/>
</dbReference>
<evidence type="ECO:0000256" key="3">
    <source>
        <dbReference type="ARBA" id="ARBA00007575"/>
    </source>
</evidence>